<dbReference type="EMBL" id="JANPWB010000007">
    <property type="protein sequence ID" value="KAJ1174661.1"/>
    <property type="molecule type" value="Genomic_DNA"/>
</dbReference>
<comment type="caution">
    <text evidence="1">The sequence shown here is derived from an EMBL/GenBank/DDBJ whole genome shotgun (WGS) entry which is preliminary data.</text>
</comment>
<accession>A0AAV7TE42</accession>
<sequence length="104" mass="11103">MEVRLPQLIGMGVQALEADLTLEEVKLAIKSLPLGRSLGSDGFTDELHQIFATALASRLLGVYSEAFKANILPDSMREGLIAMIPTSGTAASDPVSYCLTVLPR</sequence>
<protein>
    <submittedName>
        <fullName evidence="1">Uncharacterized protein</fullName>
    </submittedName>
</protein>
<evidence type="ECO:0000313" key="1">
    <source>
        <dbReference type="EMBL" id="KAJ1174661.1"/>
    </source>
</evidence>
<organism evidence="1 2">
    <name type="scientific">Pleurodeles waltl</name>
    <name type="common">Iberian ribbed newt</name>
    <dbReference type="NCBI Taxonomy" id="8319"/>
    <lineage>
        <taxon>Eukaryota</taxon>
        <taxon>Metazoa</taxon>
        <taxon>Chordata</taxon>
        <taxon>Craniata</taxon>
        <taxon>Vertebrata</taxon>
        <taxon>Euteleostomi</taxon>
        <taxon>Amphibia</taxon>
        <taxon>Batrachia</taxon>
        <taxon>Caudata</taxon>
        <taxon>Salamandroidea</taxon>
        <taxon>Salamandridae</taxon>
        <taxon>Pleurodelinae</taxon>
        <taxon>Pleurodeles</taxon>
    </lineage>
</organism>
<gene>
    <name evidence="1" type="ORF">NDU88_006481</name>
</gene>
<proteinExistence type="predicted"/>
<name>A0AAV7TE42_PLEWA</name>
<dbReference type="Proteomes" id="UP001066276">
    <property type="component" value="Chromosome 4_1"/>
</dbReference>
<reference evidence="1" key="1">
    <citation type="journal article" date="2022" name="bioRxiv">
        <title>Sequencing and chromosome-scale assembly of the giantPleurodeles waltlgenome.</title>
        <authorList>
            <person name="Brown T."/>
            <person name="Elewa A."/>
            <person name="Iarovenko S."/>
            <person name="Subramanian E."/>
            <person name="Araus A.J."/>
            <person name="Petzold A."/>
            <person name="Susuki M."/>
            <person name="Suzuki K.-i.T."/>
            <person name="Hayashi T."/>
            <person name="Toyoda A."/>
            <person name="Oliveira C."/>
            <person name="Osipova E."/>
            <person name="Leigh N.D."/>
            <person name="Simon A."/>
            <person name="Yun M.H."/>
        </authorList>
    </citation>
    <scope>NUCLEOTIDE SEQUENCE</scope>
    <source>
        <strain evidence="1">20211129_DDA</strain>
        <tissue evidence="1">Liver</tissue>
    </source>
</reference>
<dbReference type="PANTHER" id="PTHR19446">
    <property type="entry name" value="REVERSE TRANSCRIPTASES"/>
    <property type="match status" value="1"/>
</dbReference>
<evidence type="ECO:0000313" key="2">
    <source>
        <dbReference type="Proteomes" id="UP001066276"/>
    </source>
</evidence>
<dbReference type="AlphaFoldDB" id="A0AAV7TE42"/>
<keyword evidence="2" id="KW-1185">Reference proteome</keyword>